<organism evidence="2 3">
    <name type="scientific">Cavenderia fasciculata</name>
    <name type="common">Slime mold</name>
    <name type="synonym">Dictyostelium fasciculatum</name>
    <dbReference type="NCBI Taxonomy" id="261658"/>
    <lineage>
        <taxon>Eukaryota</taxon>
        <taxon>Amoebozoa</taxon>
        <taxon>Evosea</taxon>
        <taxon>Eumycetozoa</taxon>
        <taxon>Dictyostelia</taxon>
        <taxon>Acytosteliales</taxon>
        <taxon>Cavenderiaceae</taxon>
        <taxon>Cavenderia</taxon>
    </lineage>
</organism>
<name>F4PSP4_CACFS</name>
<proteinExistence type="predicted"/>
<protein>
    <recommendedName>
        <fullName evidence="4">AB hydrolase-1 domain-containing protein</fullName>
    </recommendedName>
</protein>
<dbReference type="Proteomes" id="UP000007797">
    <property type="component" value="Unassembled WGS sequence"/>
</dbReference>
<dbReference type="RefSeq" id="XP_004358586.1">
    <property type="nucleotide sequence ID" value="XM_004358529.1"/>
</dbReference>
<dbReference type="EMBL" id="GL883010">
    <property type="protein sequence ID" value="EGG20736.1"/>
    <property type="molecule type" value="Genomic_DNA"/>
</dbReference>
<accession>F4PSP4</accession>
<evidence type="ECO:0000313" key="2">
    <source>
        <dbReference type="EMBL" id="EGG20736.1"/>
    </source>
</evidence>
<evidence type="ECO:0000256" key="1">
    <source>
        <dbReference type="SAM" id="SignalP"/>
    </source>
</evidence>
<evidence type="ECO:0008006" key="4">
    <source>
        <dbReference type="Google" id="ProtNLM"/>
    </source>
</evidence>
<dbReference type="GeneID" id="14873858"/>
<dbReference type="OrthoDB" id="16239at2759"/>
<dbReference type="SUPFAM" id="SSF53474">
    <property type="entry name" value="alpha/beta-Hydrolases"/>
    <property type="match status" value="1"/>
</dbReference>
<feature type="chain" id="PRO_5003315663" description="AB hydrolase-1 domain-containing protein" evidence="1">
    <location>
        <begin position="20"/>
        <end position="355"/>
    </location>
</feature>
<dbReference type="Gene3D" id="3.40.50.1820">
    <property type="entry name" value="alpha/beta hydrolase"/>
    <property type="match status" value="1"/>
</dbReference>
<keyword evidence="3" id="KW-1185">Reference proteome</keyword>
<keyword evidence="1" id="KW-0732">Signal</keyword>
<dbReference type="KEGG" id="dfa:DFA_00599"/>
<dbReference type="InterPro" id="IPR029058">
    <property type="entry name" value="AB_hydrolase_fold"/>
</dbReference>
<gene>
    <name evidence="2" type="ORF">DFA_00599</name>
</gene>
<sequence>MKLLLSILFIALCLSIAKASVPDVSNSYLGAGDPGVSHFPSYLGLKMHIRCYANVTTANQNGPIALFDAGLPFFSTAWVSIIPSVLQNMPAWNISKACFMDRYGYGWSDVSPIPVITQDYVMRLHGSLAVAGLTGKYILVGWSWGSIFVQTFSLTYPKEVVGILTVDGTDSKWGLIPSNQQAVLVYTDVMRGYINMNNMGTLEPLARSGLVYSYYGWLPNELVSSGYTPCSLNASQEVLLDTTNKFLKTALQEYNIMVISSALLNFTYAIKGPNPLKDLPYVNVYSSYDTDPEWTTRQTFMASLSSNSLAVQFTTGHFFVFHNPTAIVSGLTALTNKIATNPAQQWGQGNGFFYN</sequence>
<dbReference type="AlphaFoldDB" id="F4PSP4"/>
<reference evidence="3" key="1">
    <citation type="journal article" date="2011" name="Genome Res.">
        <title>Phylogeny-wide analysis of social amoeba genomes highlights ancient origins for complex intercellular communication.</title>
        <authorList>
            <person name="Heidel A.J."/>
            <person name="Lawal H.M."/>
            <person name="Felder M."/>
            <person name="Schilde C."/>
            <person name="Helps N.R."/>
            <person name="Tunggal B."/>
            <person name="Rivero F."/>
            <person name="John U."/>
            <person name="Schleicher M."/>
            <person name="Eichinger L."/>
            <person name="Platzer M."/>
            <person name="Noegel A.A."/>
            <person name="Schaap P."/>
            <person name="Gloeckner G."/>
        </authorList>
    </citation>
    <scope>NUCLEOTIDE SEQUENCE [LARGE SCALE GENOMIC DNA]</scope>
    <source>
        <strain evidence="3">SH3</strain>
    </source>
</reference>
<feature type="signal peptide" evidence="1">
    <location>
        <begin position="1"/>
        <end position="19"/>
    </location>
</feature>
<evidence type="ECO:0000313" key="3">
    <source>
        <dbReference type="Proteomes" id="UP000007797"/>
    </source>
</evidence>